<feature type="non-terminal residue" evidence="2">
    <location>
        <position position="1"/>
    </location>
</feature>
<proteinExistence type="predicted"/>
<keyword evidence="3" id="KW-1185">Reference proteome</keyword>
<sequence length="68" mass="7583">KELQNDIQRNASAIDSIQTEMQAQFRRAEAASDARFNLMHEALDALMEKKSTKESSHGGLNSGRSSFQ</sequence>
<evidence type="ECO:0000256" key="1">
    <source>
        <dbReference type="SAM" id="MobiDB-lite"/>
    </source>
</evidence>
<name>A0A392SY42_9FABA</name>
<evidence type="ECO:0000313" key="2">
    <source>
        <dbReference type="EMBL" id="MCI53743.1"/>
    </source>
</evidence>
<organism evidence="2 3">
    <name type="scientific">Trifolium medium</name>
    <dbReference type="NCBI Taxonomy" id="97028"/>
    <lineage>
        <taxon>Eukaryota</taxon>
        <taxon>Viridiplantae</taxon>
        <taxon>Streptophyta</taxon>
        <taxon>Embryophyta</taxon>
        <taxon>Tracheophyta</taxon>
        <taxon>Spermatophyta</taxon>
        <taxon>Magnoliopsida</taxon>
        <taxon>eudicotyledons</taxon>
        <taxon>Gunneridae</taxon>
        <taxon>Pentapetalae</taxon>
        <taxon>rosids</taxon>
        <taxon>fabids</taxon>
        <taxon>Fabales</taxon>
        <taxon>Fabaceae</taxon>
        <taxon>Papilionoideae</taxon>
        <taxon>50 kb inversion clade</taxon>
        <taxon>NPAAA clade</taxon>
        <taxon>Hologalegina</taxon>
        <taxon>IRL clade</taxon>
        <taxon>Trifolieae</taxon>
        <taxon>Trifolium</taxon>
    </lineage>
</organism>
<evidence type="ECO:0000313" key="3">
    <source>
        <dbReference type="Proteomes" id="UP000265520"/>
    </source>
</evidence>
<dbReference type="EMBL" id="LXQA010468203">
    <property type="protein sequence ID" value="MCI53743.1"/>
    <property type="molecule type" value="Genomic_DNA"/>
</dbReference>
<feature type="compositionally biased region" description="Basic and acidic residues" evidence="1">
    <location>
        <begin position="47"/>
        <end position="56"/>
    </location>
</feature>
<reference evidence="2 3" key="1">
    <citation type="journal article" date="2018" name="Front. Plant Sci.">
        <title>Red Clover (Trifolium pratense) and Zigzag Clover (T. medium) - A Picture of Genomic Similarities and Differences.</title>
        <authorList>
            <person name="Dluhosova J."/>
            <person name="Istvanek J."/>
            <person name="Nedelnik J."/>
            <person name="Repkova J."/>
        </authorList>
    </citation>
    <scope>NUCLEOTIDE SEQUENCE [LARGE SCALE GENOMIC DNA]</scope>
    <source>
        <strain evidence="3">cv. 10/8</strain>
        <tissue evidence="2">Leaf</tissue>
    </source>
</reference>
<feature type="compositionally biased region" description="Polar residues" evidence="1">
    <location>
        <begin position="58"/>
        <end position="68"/>
    </location>
</feature>
<dbReference type="Proteomes" id="UP000265520">
    <property type="component" value="Unassembled WGS sequence"/>
</dbReference>
<comment type="caution">
    <text evidence="2">The sequence shown here is derived from an EMBL/GenBank/DDBJ whole genome shotgun (WGS) entry which is preliminary data.</text>
</comment>
<feature type="region of interest" description="Disordered" evidence="1">
    <location>
        <begin position="47"/>
        <end position="68"/>
    </location>
</feature>
<feature type="non-terminal residue" evidence="2">
    <location>
        <position position="68"/>
    </location>
</feature>
<protein>
    <submittedName>
        <fullName evidence="2">Uncharacterized protein</fullName>
    </submittedName>
</protein>
<dbReference type="AlphaFoldDB" id="A0A392SY42"/>
<accession>A0A392SY42</accession>